<evidence type="ECO:0000313" key="1">
    <source>
        <dbReference type="EnsemblPlants" id="MELO3C028836.2.1"/>
    </source>
</evidence>
<dbReference type="Gramene" id="MELO3C028836.2.1">
    <property type="protein sequence ID" value="MELO3C028836.2.1"/>
    <property type="gene ID" value="MELO3C028836.2"/>
</dbReference>
<sequence>MILTQRERYRMLHKICSTVIELIMQKNAIPVYYSVITVTPMSSFKYSKAFKHSTISSTPKSNSYIMPIPKYLTSRVF</sequence>
<accession>A0A9I9E500</accession>
<name>A0A9I9E500_CUCME</name>
<reference evidence="1" key="1">
    <citation type="submission" date="2023-03" db="UniProtKB">
        <authorList>
            <consortium name="EnsemblPlants"/>
        </authorList>
    </citation>
    <scope>IDENTIFICATION</scope>
</reference>
<organism evidence="1">
    <name type="scientific">Cucumis melo</name>
    <name type="common">Muskmelon</name>
    <dbReference type="NCBI Taxonomy" id="3656"/>
    <lineage>
        <taxon>Eukaryota</taxon>
        <taxon>Viridiplantae</taxon>
        <taxon>Streptophyta</taxon>
        <taxon>Embryophyta</taxon>
        <taxon>Tracheophyta</taxon>
        <taxon>Spermatophyta</taxon>
        <taxon>Magnoliopsida</taxon>
        <taxon>eudicotyledons</taxon>
        <taxon>Gunneridae</taxon>
        <taxon>Pentapetalae</taxon>
        <taxon>rosids</taxon>
        <taxon>fabids</taxon>
        <taxon>Cucurbitales</taxon>
        <taxon>Cucurbitaceae</taxon>
        <taxon>Benincaseae</taxon>
        <taxon>Cucumis</taxon>
    </lineage>
</organism>
<protein>
    <submittedName>
        <fullName evidence="1">Uncharacterized protein</fullName>
    </submittedName>
</protein>
<proteinExistence type="predicted"/>
<dbReference type="EnsemblPlants" id="MELO3C028836.2.1">
    <property type="protein sequence ID" value="MELO3C028836.2.1"/>
    <property type="gene ID" value="MELO3C028836.2"/>
</dbReference>
<dbReference type="AlphaFoldDB" id="A0A9I9E500"/>